<proteinExistence type="predicted"/>
<dbReference type="AlphaFoldDB" id="A0A3P6RUZ2"/>
<accession>A0A3P6RUZ2</accession>
<dbReference type="Proteomes" id="UP000271889">
    <property type="component" value="Unassembled WGS sequence"/>
</dbReference>
<evidence type="ECO:0000313" key="2">
    <source>
        <dbReference type="Proteomes" id="UP000271889"/>
    </source>
</evidence>
<gene>
    <name evidence="1" type="ORF">CGOC_LOCUS4404</name>
</gene>
<evidence type="ECO:0000313" key="1">
    <source>
        <dbReference type="EMBL" id="VDK58700.1"/>
    </source>
</evidence>
<dbReference type="OrthoDB" id="6132182at2759"/>
<name>A0A3P6RUZ2_CYLGO</name>
<sequence length="80" mass="8865">MMFSPLFMGDTDGAGQVVRGPFAGFRTLEGRPNILRRLATEGKLFTEANLNNFLGQTEIQNVLAYTAPQNGELPSLFMRE</sequence>
<organism evidence="1 2">
    <name type="scientific">Cylicostephanus goldi</name>
    <name type="common">Nematode worm</name>
    <dbReference type="NCBI Taxonomy" id="71465"/>
    <lineage>
        <taxon>Eukaryota</taxon>
        <taxon>Metazoa</taxon>
        <taxon>Ecdysozoa</taxon>
        <taxon>Nematoda</taxon>
        <taxon>Chromadorea</taxon>
        <taxon>Rhabditida</taxon>
        <taxon>Rhabditina</taxon>
        <taxon>Rhabditomorpha</taxon>
        <taxon>Strongyloidea</taxon>
        <taxon>Strongylidae</taxon>
        <taxon>Cylicostephanus</taxon>
    </lineage>
</organism>
<protein>
    <submittedName>
        <fullName evidence="1">Uncharacterized protein</fullName>
    </submittedName>
</protein>
<reference evidence="1 2" key="1">
    <citation type="submission" date="2018-11" db="EMBL/GenBank/DDBJ databases">
        <authorList>
            <consortium name="Pathogen Informatics"/>
        </authorList>
    </citation>
    <scope>NUCLEOTIDE SEQUENCE [LARGE SCALE GENOMIC DNA]</scope>
</reference>
<keyword evidence="2" id="KW-1185">Reference proteome</keyword>
<dbReference type="EMBL" id="UYRV01012164">
    <property type="protein sequence ID" value="VDK58700.1"/>
    <property type="molecule type" value="Genomic_DNA"/>
</dbReference>